<name>A0A0W0Z555_LEGSP</name>
<dbReference type="Pfam" id="PF08238">
    <property type="entry name" value="Sel1"/>
    <property type="match status" value="3"/>
</dbReference>
<dbReference type="SMART" id="SM00671">
    <property type="entry name" value="SEL1"/>
    <property type="match status" value="3"/>
</dbReference>
<dbReference type="EMBL" id="LNYX01000013">
    <property type="protein sequence ID" value="KTD64281.1"/>
    <property type="molecule type" value="Genomic_DNA"/>
</dbReference>
<dbReference type="InterPro" id="IPR006597">
    <property type="entry name" value="Sel1-like"/>
</dbReference>
<dbReference type="AlphaFoldDB" id="A0A0W0Z555"/>
<sequence>MNSRAFMHQNGQGGPVNYPEAIRLYEMAIELGDASAMYNRAVMHRHGQGGPVNYPEAIRLYEMAIVLNHADAMNNRGLMHKMGQGGPENYPEAIRLFEMANRLGRRQANLNLNNIYKLEMANSAETALELLDVIWDDLLAGLPFTEHTLTLLGTHCKNEILARLTDIQSKPGTNLKFISELITNHDHPLTKILDHGKSLKSYSQYLLRRAKTIFQGGRHEKYHTEELQSLSTHGKSLLNQRMTFFKGVRDEGSVLSTLPEETAEHLLSFVHPGEPRQTV</sequence>
<comment type="caution">
    <text evidence="1">The sequence shown here is derived from an EMBL/GenBank/DDBJ whole genome shotgun (WGS) entry which is preliminary data.</text>
</comment>
<evidence type="ECO:0000313" key="2">
    <source>
        <dbReference type="Proteomes" id="UP000054877"/>
    </source>
</evidence>
<gene>
    <name evidence="1" type="primary">enhC_3</name>
    <name evidence="1" type="ORF">Lspi_1088</name>
</gene>
<dbReference type="PANTHER" id="PTHR43628:SF1">
    <property type="entry name" value="CHITIN SYNTHASE REGULATORY FACTOR 2-RELATED"/>
    <property type="match status" value="1"/>
</dbReference>
<dbReference type="SUPFAM" id="SSF81901">
    <property type="entry name" value="HCP-like"/>
    <property type="match status" value="1"/>
</dbReference>
<dbReference type="PATRIC" id="fig|452.5.peg.1198"/>
<reference evidence="1 2" key="1">
    <citation type="submission" date="2015-11" db="EMBL/GenBank/DDBJ databases">
        <title>Genomic analysis of 38 Legionella species identifies large and diverse effector repertoires.</title>
        <authorList>
            <person name="Burstein D."/>
            <person name="Amaro F."/>
            <person name="Zusman T."/>
            <person name="Lifshitz Z."/>
            <person name="Cohen O."/>
            <person name="Gilbert J.A."/>
            <person name="Pupko T."/>
            <person name="Shuman H.A."/>
            <person name="Segal G."/>
        </authorList>
    </citation>
    <scope>NUCLEOTIDE SEQUENCE [LARGE SCALE GENOMIC DNA]</scope>
    <source>
        <strain evidence="1 2">Mt.St.Helens-9</strain>
    </source>
</reference>
<protein>
    <submittedName>
        <fullName evidence="1">Enhanced entry protein EnhC</fullName>
    </submittedName>
</protein>
<dbReference type="InterPro" id="IPR011990">
    <property type="entry name" value="TPR-like_helical_dom_sf"/>
</dbReference>
<proteinExistence type="predicted"/>
<evidence type="ECO:0000313" key="1">
    <source>
        <dbReference type="EMBL" id="KTD64281.1"/>
    </source>
</evidence>
<dbReference type="Gene3D" id="1.25.40.10">
    <property type="entry name" value="Tetratricopeptide repeat domain"/>
    <property type="match status" value="1"/>
</dbReference>
<dbReference type="STRING" id="452.Lspi_1088"/>
<accession>A0A0W0Z555</accession>
<dbReference type="Proteomes" id="UP000054877">
    <property type="component" value="Unassembled WGS sequence"/>
</dbReference>
<dbReference type="InterPro" id="IPR052945">
    <property type="entry name" value="Mitotic_Regulator"/>
</dbReference>
<keyword evidence="2" id="KW-1185">Reference proteome</keyword>
<dbReference type="PANTHER" id="PTHR43628">
    <property type="entry name" value="ACTIVATOR OF C KINASE PROTEIN 1-RELATED"/>
    <property type="match status" value="1"/>
</dbReference>
<organism evidence="1 2">
    <name type="scientific">Legionella spiritensis</name>
    <dbReference type="NCBI Taxonomy" id="452"/>
    <lineage>
        <taxon>Bacteria</taxon>
        <taxon>Pseudomonadati</taxon>
        <taxon>Pseudomonadota</taxon>
        <taxon>Gammaproteobacteria</taxon>
        <taxon>Legionellales</taxon>
        <taxon>Legionellaceae</taxon>
        <taxon>Legionella</taxon>
    </lineage>
</organism>